<evidence type="ECO:0000259" key="2">
    <source>
        <dbReference type="Pfam" id="PF01266"/>
    </source>
</evidence>
<comment type="caution">
    <text evidence="3">The sequence shown here is derived from an EMBL/GenBank/DDBJ whole genome shotgun (WGS) entry which is preliminary data.</text>
</comment>
<evidence type="ECO:0000256" key="1">
    <source>
        <dbReference type="ARBA" id="ARBA00023002"/>
    </source>
</evidence>
<dbReference type="Proteomes" id="UP000305887">
    <property type="component" value="Unassembled WGS sequence"/>
</dbReference>
<dbReference type="InterPro" id="IPR036188">
    <property type="entry name" value="FAD/NAD-bd_sf"/>
</dbReference>
<dbReference type="GO" id="GO:0016491">
    <property type="term" value="F:oxidoreductase activity"/>
    <property type="evidence" value="ECO:0007669"/>
    <property type="project" value="UniProtKB-KW"/>
</dbReference>
<dbReference type="InterPro" id="IPR006076">
    <property type="entry name" value="FAD-dep_OxRdtase"/>
</dbReference>
<dbReference type="EMBL" id="VDFU01000001">
    <property type="protein sequence ID" value="TNC52997.1"/>
    <property type="molecule type" value="Genomic_DNA"/>
</dbReference>
<dbReference type="PANTHER" id="PTHR13847">
    <property type="entry name" value="SARCOSINE DEHYDROGENASE-RELATED"/>
    <property type="match status" value="1"/>
</dbReference>
<proteinExistence type="predicted"/>
<sequence>MPTGPEVIVVGGGIIGASVAWHLVRGGARVTIVEGGETGGLATPRSWAWINASWGHPEDYVRLRMQSMEDWRRLDGIVPGLEVDWCGGLVWDLADDELRAFVAERQAQGYDIRLVDGAEAAALEPALARPPALAAHSPAEGAIEPLEATRSILDDAERRGATLAVGQPVDRLLTTGGDVVGVQLADGSKIGADRVVLAAGTATVQLAAQVGADVPVDDPAGLLVSTEAVPPLLNGLVVGPGLELRQLRDGRLLGSGHYAGSDPGTDPDAVAADLLQAIRNGVKGGDSLRMHSYTIGHRPVPRDGLPIVGSVAPGLHVAVTHSGVTLAPVIGRTVAEEILRGRRDPIIAPFGPERFAT</sequence>
<name>A0A5C4N2S6_9RHOB</name>
<dbReference type="Pfam" id="PF01266">
    <property type="entry name" value="DAO"/>
    <property type="match status" value="1"/>
</dbReference>
<keyword evidence="4" id="KW-1185">Reference proteome</keyword>
<feature type="domain" description="FAD dependent oxidoreductase" evidence="2">
    <location>
        <begin position="7"/>
        <end position="336"/>
    </location>
</feature>
<dbReference type="SUPFAM" id="SSF51905">
    <property type="entry name" value="FAD/NAD(P)-binding domain"/>
    <property type="match status" value="1"/>
</dbReference>
<gene>
    <name evidence="3" type="ORF">FHG66_01540</name>
</gene>
<accession>A0A5C4N2S6</accession>
<evidence type="ECO:0000313" key="4">
    <source>
        <dbReference type="Proteomes" id="UP000305887"/>
    </source>
</evidence>
<dbReference type="AlphaFoldDB" id="A0A5C4N2S6"/>
<dbReference type="OrthoDB" id="8993739at2"/>
<protein>
    <submittedName>
        <fullName evidence="3">FAD-binding oxidoreductase</fullName>
    </submittedName>
</protein>
<organism evidence="3 4">
    <name type="scientific">Rubellimicrobium rubrum</name>
    <dbReference type="NCBI Taxonomy" id="2585369"/>
    <lineage>
        <taxon>Bacteria</taxon>
        <taxon>Pseudomonadati</taxon>
        <taxon>Pseudomonadota</taxon>
        <taxon>Alphaproteobacteria</taxon>
        <taxon>Rhodobacterales</taxon>
        <taxon>Roseobacteraceae</taxon>
        <taxon>Rubellimicrobium</taxon>
    </lineage>
</organism>
<dbReference type="GO" id="GO:0005737">
    <property type="term" value="C:cytoplasm"/>
    <property type="evidence" value="ECO:0007669"/>
    <property type="project" value="TreeGrafter"/>
</dbReference>
<keyword evidence="1" id="KW-0560">Oxidoreductase</keyword>
<dbReference type="Gene3D" id="3.30.9.10">
    <property type="entry name" value="D-Amino Acid Oxidase, subunit A, domain 2"/>
    <property type="match status" value="1"/>
</dbReference>
<dbReference type="RefSeq" id="WP_139074921.1">
    <property type="nucleotide sequence ID" value="NZ_VDFU01000001.1"/>
</dbReference>
<reference evidence="3 4" key="1">
    <citation type="submission" date="2019-06" db="EMBL/GenBank/DDBJ databases">
        <title>YIM 131921 draft genome.</title>
        <authorList>
            <person name="Jiang L."/>
        </authorList>
    </citation>
    <scope>NUCLEOTIDE SEQUENCE [LARGE SCALE GENOMIC DNA]</scope>
    <source>
        <strain evidence="3 4">YIM 131921</strain>
    </source>
</reference>
<dbReference type="PANTHER" id="PTHR13847:SF289">
    <property type="entry name" value="GLYCINE OXIDASE"/>
    <property type="match status" value="1"/>
</dbReference>
<evidence type="ECO:0000313" key="3">
    <source>
        <dbReference type="EMBL" id="TNC52997.1"/>
    </source>
</evidence>
<dbReference type="Gene3D" id="3.50.50.60">
    <property type="entry name" value="FAD/NAD(P)-binding domain"/>
    <property type="match status" value="1"/>
</dbReference>